<name>A0AA86TT37_9EUKA</name>
<proteinExistence type="predicted"/>
<reference evidence="2 3" key="2">
    <citation type="submission" date="2024-07" db="EMBL/GenBank/DDBJ databases">
        <authorList>
            <person name="Akdeniz Z."/>
        </authorList>
    </citation>
    <scope>NUCLEOTIDE SEQUENCE [LARGE SCALE GENOMIC DNA]</scope>
</reference>
<evidence type="ECO:0000313" key="1">
    <source>
        <dbReference type="EMBL" id="CAI9927954.1"/>
    </source>
</evidence>
<dbReference type="Proteomes" id="UP001642409">
    <property type="component" value="Unassembled WGS sequence"/>
</dbReference>
<reference evidence="1" key="1">
    <citation type="submission" date="2023-06" db="EMBL/GenBank/DDBJ databases">
        <authorList>
            <person name="Kurt Z."/>
        </authorList>
    </citation>
    <scope>NUCLEOTIDE SEQUENCE</scope>
</reference>
<evidence type="ECO:0000313" key="3">
    <source>
        <dbReference type="Proteomes" id="UP001642409"/>
    </source>
</evidence>
<gene>
    <name evidence="1" type="ORF">HINF_LOCUS15599</name>
    <name evidence="2" type="ORF">HINF_LOCUS3409</name>
</gene>
<dbReference type="EMBL" id="CAXDID020000006">
    <property type="protein sequence ID" value="CAL5975592.1"/>
    <property type="molecule type" value="Genomic_DNA"/>
</dbReference>
<evidence type="ECO:0000313" key="2">
    <source>
        <dbReference type="EMBL" id="CAL5975592.1"/>
    </source>
</evidence>
<accession>A0AA86TT37</accession>
<organism evidence="1">
    <name type="scientific">Hexamita inflata</name>
    <dbReference type="NCBI Taxonomy" id="28002"/>
    <lineage>
        <taxon>Eukaryota</taxon>
        <taxon>Metamonada</taxon>
        <taxon>Diplomonadida</taxon>
        <taxon>Hexamitidae</taxon>
        <taxon>Hexamitinae</taxon>
        <taxon>Hexamita</taxon>
    </lineage>
</organism>
<protein>
    <submittedName>
        <fullName evidence="2">Hypothetical_protein</fullName>
    </submittedName>
</protein>
<dbReference type="AlphaFoldDB" id="A0AA86TT37"/>
<comment type="caution">
    <text evidence="1">The sequence shown here is derived from an EMBL/GenBank/DDBJ whole genome shotgun (WGS) entry which is preliminary data.</text>
</comment>
<dbReference type="EMBL" id="CATOUU010000386">
    <property type="protein sequence ID" value="CAI9927954.1"/>
    <property type="molecule type" value="Genomic_DNA"/>
</dbReference>
<keyword evidence="3" id="KW-1185">Reference proteome</keyword>
<sequence>MTIHQSKLSYTKHYKLISNSSSRILSLNSSRLSYSKQYSNIFEVVKIQRPTLSGIIDCGLRFNPRCMQNIVVFQLYFLKNGQKPSLVKYVQPSQKPSKPSVQNRKTVVLGHLSTHQTLVTKDCKIFQYLECTPTCVYYRNIMKYWSNRHE</sequence>